<evidence type="ECO:0000313" key="2">
    <source>
        <dbReference type="EMBL" id="KAJ6264116.1"/>
    </source>
</evidence>
<dbReference type="AlphaFoldDB" id="A0AAD6NLS5"/>
<reference evidence="2" key="1">
    <citation type="submission" date="2023-01" db="EMBL/GenBank/DDBJ databases">
        <title>The chitinases involved in constricting ring structure development in the nematode-trapping fungus Drechslerella dactyloides.</title>
        <authorList>
            <person name="Wang R."/>
            <person name="Zhang L."/>
            <person name="Tang P."/>
            <person name="Li S."/>
            <person name="Liang L."/>
        </authorList>
    </citation>
    <scope>NUCLEOTIDE SEQUENCE</scope>
    <source>
        <strain evidence="2">YMF1.00031</strain>
    </source>
</reference>
<feature type="compositionally biased region" description="Basic and acidic residues" evidence="1">
    <location>
        <begin position="423"/>
        <end position="436"/>
    </location>
</feature>
<feature type="compositionally biased region" description="Polar residues" evidence="1">
    <location>
        <begin position="445"/>
        <end position="455"/>
    </location>
</feature>
<dbReference type="Proteomes" id="UP001221413">
    <property type="component" value="Unassembled WGS sequence"/>
</dbReference>
<evidence type="ECO:0000256" key="1">
    <source>
        <dbReference type="SAM" id="MobiDB-lite"/>
    </source>
</evidence>
<feature type="region of interest" description="Disordered" evidence="1">
    <location>
        <begin position="36"/>
        <end position="66"/>
    </location>
</feature>
<feature type="region of interest" description="Disordered" evidence="1">
    <location>
        <begin position="423"/>
        <end position="466"/>
    </location>
</feature>
<organism evidence="2 3">
    <name type="scientific">Drechslerella dactyloides</name>
    <name type="common">Nematode-trapping fungus</name>
    <name type="synonym">Arthrobotrys dactyloides</name>
    <dbReference type="NCBI Taxonomy" id="74499"/>
    <lineage>
        <taxon>Eukaryota</taxon>
        <taxon>Fungi</taxon>
        <taxon>Dikarya</taxon>
        <taxon>Ascomycota</taxon>
        <taxon>Pezizomycotina</taxon>
        <taxon>Orbiliomycetes</taxon>
        <taxon>Orbiliales</taxon>
        <taxon>Orbiliaceae</taxon>
        <taxon>Drechslerella</taxon>
    </lineage>
</organism>
<gene>
    <name evidence="2" type="ORF">Dda_0258</name>
</gene>
<evidence type="ECO:0000313" key="3">
    <source>
        <dbReference type="Proteomes" id="UP001221413"/>
    </source>
</evidence>
<dbReference type="EMBL" id="JAQGDS010000001">
    <property type="protein sequence ID" value="KAJ6264116.1"/>
    <property type="molecule type" value="Genomic_DNA"/>
</dbReference>
<feature type="region of interest" description="Disordered" evidence="1">
    <location>
        <begin position="351"/>
        <end position="393"/>
    </location>
</feature>
<comment type="caution">
    <text evidence="2">The sequence shown here is derived from an EMBL/GenBank/DDBJ whole genome shotgun (WGS) entry which is preliminary data.</text>
</comment>
<accession>A0AAD6NLS5</accession>
<sequence length="466" mass="51522">MSDHNLKSTPFSYRLDPADMRKDRLVPRGTVGRALSRLIHKQNPRADDSSERPLVPPLPPEAQPLSTLDIPNEGTVFGALCYDPNIYYFKECIPVHGDNFVVPDDYPDLEHLKQAPFQAAFLSSGRLWNTQNKNAESGFWMEPGIFVSALHFAEWSNQLPTESELLTLTNDTSLKFTVSVADTSMGWNEDPNKITVFPDDYFMSSDIALFVPQNSSQTPRNTLSLDVILEAHEIQAMSEELKGARAFAVGYNGTPDREIDDWVYEYQNRLPVAPRRLLERELIQILQPYRKSITHGNITELDFTINEIKVDCTMYKGYSGSLIGVQSPGAPKQLLVIGIASKPGAVGVEDYEDARSSLSDGTPGPVVSSGPAADLISSGPAAAPDLSPAPQEIALPNSADYTEVEVSDDESVTFLIEGELHERPAFGYRPQKDKEQASGPEQPKEQSSGQESIYNQPYGLIVTTKW</sequence>
<protein>
    <submittedName>
        <fullName evidence="2">Uncharacterized protein</fullName>
    </submittedName>
</protein>
<keyword evidence="3" id="KW-1185">Reference proteome</keyword>
<name>A0AAD6NLS5_DREDA</name>
<proteinExistence type="predicted"/>